<sequence>TIFPTRDGEWVAWTPEGFFDASEHGAQYIGYHLNRGPDKAADFVGVDQLYDAFYRPDLVAKKLAGQDISAQAERIDVAALLSGGLPPEVAILAPESGQGDARDVTLRYEVCDRGGGIGRTVLYLNGRAVGVTEGTRALKRVKAEGPEQGACYTRERPISLQPGANRIELAAATEAGGVTSERAGITVDWQGAQQEPDLHILAVAVNKYRDGDLRLEHATGDARALIEQLRARGQGLFRDIHVHTLFDAAVDRAGIAETFDEVGAQVNPEDVFVFFLAGHGVTNRQDGDYYFLPADFRYTSQSAVAEQGLSKGFFQESLARVPAGKALVLLDTCQSGAFA</sequence>
<evidence type="ECO:0000259" key="1">
    <source>
        <dbReference type="Pfam" id="PF00656"/>
    </source>
</evidence>
<proteinExistence type="predicted"/>
<feature type="domain" description="Peptidase C14 caspase" evidence="1">
    <location>
        <begin position="201"/>
        <end position="335"/>
    </location>
</feature>
<keyword evidence="3" id="KW-1185">Reference proteome</keyword>
<dbReference type="RefSeq" id="WP_373657434.1">
    <property type="nucleotide sequence ID" value="NZ_JBGUAW010000040.1"/>
</dbReference>
<comment type="caution">
    <text evidence="2">The sequence shown here is derived from an EMBL/GenBank/DDBJ whole genome shotgun (WGS) entry which is preliminary data.</text>
</comment>
<dbReference type="SUPFAM" id="SSF52129">
    <property type="entry name" value="Caspase-like"/>
    <property type="match status" value="1"/>
</dbReference>
<gene>
    <name evidence="2" type="ORF">ACERLL_17775</name>
</gene>
<name>A0ABV4TZ92_9GAMM</name>
<dbReference type="Proteomes" id="UP001575181">
    <property type="component" value="Unassembled WGS sequence"/>
</dbReference>
<protein>
    <submittedName>
        <fullName evidence="2">Caspase domain-containing protein</fullName>
    </submittedName>
</protein>
<accession>A0ABV4TZ92</accession>
<evidence type="ECO:0000313" key="3">
    <source>
        <dbReference type="Proteomes" id="UP001575181"/>
    </source>
</evidence>
<dbReference type="Pfam" id="PF00656">
    <property type="entry name" value="Peptidase_C14"/>
    <property type="match status" value="1"/>
</dbReference>
<evidence type="ECO:0000313" key="2">
    <source>
        <dbReference type="EMBL" id="MFA9462646.1"/>
    </source>
</evidence>
<dbReference type="InterPro" id="IPR029030">
    <property type="entry name" value="Caspase-like_dom_sf"/>
</dbReference>
<organism evidence="2 3">
    <name type="scientific">Thiohalorhabdus methylotrophus</name>
    <dbReference type="NCBI Taxonomy" id="3242694"/>
    <lineage>
        <taxon>Bacteria</taxon>
        <taxon>Pseudomonadati</taxon>
        <taxon>Pseudomonadota</taxon>
        <taxon>Gammaproteobacteria</taxon>
        <taxon>Thiohalorhabdales</taxon>
        <taxon>Thiohalorhabdaceae</taxon>
        <taxon>Thiohalorhabdus</taxon>
    </lineage>
</organism>
<dbReference type="EMBL" id="JBGUAW010000040">
    <property type="protein sequence ID" value="MFA9462646.1"/>
    <property type="molecule type" value="Genomic_DNA"/>
</dbReference>
<feature type="non-terminal residue" evidence="2">
    <location>
        <position position="339"/>
    </location>
</feature>
<dbReference type="Gene3D" id="3.40.50.1460">
    <property type="match status" value="1"/>
</dbReference>
<reference evidence="2 3" key="1">
    <citation type="submission" date="2024-08" db="EMBL/GenBank/DDBJ databases">
        <title>Whole-genome sequencing of halo(alkali)philic microorganisms from hypersaline lakes.</title>
        <authorList>
            <person name="Sorokin D.Y."/>
            <person name="Merkel A.Y."/>
            <person name="Messina E."/>
            <person name="Yakimov M."/>
        </authorList>
    </citation>
    <scope>NUCLEOTIDE SEQUENCE [LARGE SCALE GENOMIC DNA]</scope>
    <source>
        <strain evidence="2 3">Cl-TMA</strain>
    </source>
</reference>
<feature type="non-terminal residue" evidence="2">
    <location>
        <position position="1"/>
    </location>
</feature>
<dbReference type="InterPro" id="IPR011600">
    <property type="entry name" value="Pept_C14_caspase"/>
</dbReference>